<evidence type="ECO:0000313" key="2">
    <source>
        <dbReference type="Proteomes" id="UP000034917"/>
    </source>
</evidence>
<dbReference type="EMBL" id="LBSV01000006">
    <property type="protein sequence ID" value="KKQ25740.1"/>
    <property type="molecule type" value="Genomic_DNA"/>
</dbReference>
<sequence length="122" mass="13813">MATEILYGLIGFGGWATSKFIRENRIKKSPNIRALTDVFINIVQHAPIIKGQTKTVDVEKSVKEFRNLKRIIPNVLGILSLGASAIEFIQQNPELAIGLFTFGLTHLLEVHFYRRKISKNSY</sequence>
<dbReference type="AlphaFoldDB" id="A0A0G0GI13"/>
<name>A0A0G0GI13_9BACT</name>
<comment type="caution">
    <text evidence="1">The sequence shown here is derived from an EMBL/GenBank/DDBJ whole genome shotgun (WGS) entry which is preliminary data.</text>
</comment>
<proteinExistence type="predicted"/>
<reference evidence="1 2" key="1">
    <citation type="journal article" date="2015" name="Nature">
        <title>rRNA introns, odd ribosomes, and small enigmatic genomes across a large radiation of phyla.</title>
        <authorList>
            <person name="Brown C.T."/>
            <person name="Hug L.A."/>
            <person name="Thomas B.C."/>
            <person name="Sharon I."/>
            <person name="Castelle C.J."/>
            <person name="Singh A."/>
            <person name="Wilkins M.J."/>
            <person name="Williams K.H."/>
            <person name="Banfield J.F."/>
        </authorList>
    </citation>
    <scope>NUCLEOTIDE SEQUENCE [LARGE SCALE GENOMIC DNA]</scope>
</reference>
<dbReference type="Proteomes" id="UP000034917">
    <property type="component" value="Unassembled WGS sequence"/>
</dbReference>
<protein>
    <submittedName>
        <fullName evidence="1">Uncharacterized protein</fullName>
    </submittedName>
</protein>
<evidence type="ECO:0000313" key="1">
    <source>
        <dbReference type="EMBL" id="KKQ25740.1"/>
    </source>
</evidence>
<accession>A0A0G0GI13</accession>
<organism evidence="1 2">
    <name type="scientific">Candidatus Roizmanbacteria bacterium GW2011_GWC2_37_13</name>
    <dbReference type="NCBI Taxonomy" id="1618486"/>
    <lineage>
        <taxon>Bacteria</taxon>
        <taxon>Candidatus Roizmaniibacteriota</taxon>
    </lineage>
</organism>
<gene>
    <name evidence="1" type="ORF">US40_C0006G0058</name>
</gene>